<evidence type="ECO:0000256" key="1">
    <source>
        <dbReference type="ARBA" id="ARBA00004123"/>
    </source>
</evidence>
<comment type="subcellular location">
    <subcellularLocation>
        <location evidence="1">Nucleus</location>
    </subcellularLocation>
</comment>
<dbReference type="EMBL" id="MU006100">
    <property type="protein sequence ID" value="KAF2837178.1"/>
    <property type="molecule type" value="Genomic_DNA"/>
</dbReference>
<evidence type="ECO:0000256" key="4">
    <source>
        <dbReference type="SAM" id="MobiDB-lite"/>
    </source>
</evidence>
<evidence type="ECO:0000313" key="7">
    <source>
        <dbReference type="Proteomes" id="UP000799429"/>
    </source>
</evidence>
<dbReference type="Pfam" id="PF04082">
    <property type="entry name" value="Fungal_trans"/>
    <property type="match status" value="1"/>
</dbReference>
<keyword evidence="3" id="KW-0539">Nucleus</keyword>
<dbReference type="InterPro" id="IPR036864">
    <property type="entry name" value="Zn2-C6_fun-type_DNA-bd_sf"/>
</dbReference>
<dbReference type="GO" id="GO:0008270">
    <property type="term" value="F:zinc ion binding"/>
    <property type="evidence" value="ECO:0007669"/>
    <property type="project" value="InterPro"/>
</dbReference>
<dbReference type="SMART" id="SM00066">
    <property type="entry name" value="GAL4"/>
    <property type="match status" value="1"/>
</dbReference>
<dbReference type="PROSITE" id="PS50048">
    <property type="entry name" value="ZN2_CY6_FUNGAL_2"/>
    <property type="match status" value="1"/>
</dbReference>
<dbReference type="InterPro" id="IPR050613">
    <property type="entry name" value="Sec_Metabolite_Reg"/>
</dbReference>
<reference evidence="6" key="1">
    <citation type="journal article" date="2020" name="Stud. Mycol.">
        <title>101 Dothideomycetes genomes: a test case for predicting lifestyles and emergence of pathogens.</title>
        <authorList>
            <person name="Haridas S."/>
            <person name="Albert R."/>
            <person name="Binder M."/>
            <person name="Bloem J."/>
            <person name="Labutti K."/>
            <person name="Salamov A."/>
            <person name="Andreopoulos B."/>
            <person name="Baker S."/>
            <person name="Barry K."/>
            <person name="Bills G."/>
            <person name="Bluhm B."/>
            <person name="Cannon C."/>
            <person name="Castanera R."/>
            <person name="Culley D."/>
            <person name="Daum C."/>
            <person name="Ezra D."/>
            <person name="Gonzalez J."/>
            <person name="Henrissat B."/>
            <person name="Kuo A."/>
            <person name="Liang C."/>
            <person name="Lipzen A."/>
            <person name="Lutzoni F."/>
            <person name="Magnuson J."/>
            <person name="Mondo S."/>
            <person name="Nolan M."/>
            <person name="Ohm R."/>
            <person name="Pangilinan J."/>
            <person name="Park H.-J."/>
            <person name="Ramirez L."/>
            <person name="Alfaro M."/>
            <person name="Sun H."/>
            <person name="Tritt A."/>
            <person name="Yoshinaga Y."/>
            <person name="Zwiers L.-H."/>
            <person name="Turgeon B."/>
            <person name="Goodwin S."/>
            <person name="Spatafora J."/>
            <person name="Crous P."/>
            <person name="Grigoriev I."/>
        </authorList>
    </citation>
    <scope>NUCLEOTIDE SEQUENCE</scope>
    <source>
        <strain evidence="6">CBS 101060</strain>
    </source>
</reference>
<dbReference type="PANTHER" id="PTHR31001">
    <property type="entry name" value="UNCHARACTERIZED TRANSCRIPTIONAL REGULATORY PROTEIN"/>
    <property type="match status" value="1"/>
</dbReference>
<evidence type="ECO:0000313" key="6">
    <source>
        <dbReference type="EMBL" id="KAF2837178.1"/>
    </source>
</evidence>
<dbReference type="Pfam" id="PF00172">
    <property type="entry name" value="Zn_clus"/>
    <property type="match status" value="1"/>
</dbReference>
<dbReference type="InterPro" id="IPR007219">
    <property type="entry name" value="XnlR_reg_dom"/>
</dbReference>
<dbReference type="CDD" id="cd12148">
    <property type="entry name" value="fungal_TF_MHR"/>
    <property type="match status" value="1"/>
</dbReference>
<organism evidence="6 7">
    <name type="scientific">Patellaria atrata CBS 101060</name>
    <dbReference type="NCBI Taxonomy" id="1346257"/>
    <lineage>
        <taxon>Eukaryota</taxon>
        <taxon>Fungi</taxon>
        <taxon>Dikarya</taxon>
        <taxon>Ascomycota</taxon>
        <taxon>Pezizomycotina</taxon>
        <taxon>Dothideomycetes</taxon>
        <taxon>Dothideomycetes incertae sedis</taxon>
        <taxon>Patellariales</taxon>
        <taxon>Patellariaceae</taxon>
        <taxon>Patellaria</taxon>
    </lineage>
</organism>
<evidence type="ECO:0000259" key="5">
    <source>
        <dbReference type="PROSITE" id="PS50048"/>
    </source>
</evidence>
<dbReference type="GO" id="GO:0006351">
    <property type="term" value="P:DNA-templated transcription"/>
    <property type="evidence" value="ECO:0007669"/>
    <property type="project" value="InterPro"/>
</dbReference>
<proteinExistence type="predicted"/>
<dbReference type="GO" id="GO:0003677">
    <property type="term" value="F:DNA binding"/>
    <property type="evidence" value="ECO:0007669"/>
    <property type="project" value="InterPro"/>
</dbReference>
<dbReference type="Gene3D" id="4.10.240.10">
    <property type="entry name" value="Zn(2)-C6 fungal-type DNA-binding domain"/>
    <property type="match status" value="1"/>
</dbReference>
<dbReference type="PANTHER" id="PTHR31001:SF81">
    <property type="entry name" value="ZN(II)2CYS6 TRANSCRIPTION FACTOR"/>
    <property type="match status" value="1"/>
</dbReference>
<accession>A0A9P4VMZ0</accession>
<keyword evidence="2" id="KW-0479">Metal-binding</keyword>
<feature type="domain" description="Zn(2)-C6 fungal-type" evidence="5">
    <location>
        <begin position="38"/>
        <end position="68"/>
    </location>
</feature>
<dbReference type="InterPro" id="IPR001138">
    <property type="entry name" value="Zn2Cys6_DnaBD"/>
</dbReference>
<dbReference type="CDD" id="cd00067">
    <property type="entry name" value="GAL4"/>
    <property type="match status" value="1"/>
</dbReference>
<evidence type="ECO:0000256" key="3">
    <source>
        <dbReference type="ARBA" id="ARBA00023242"/>
    </source>
</evidence>
<keyword evidence="7" id="KW-1185">Reference proteome</keyword>
<dbReference type="GO" id="GO:0000981">
    <property type="term" value="F:DNA-binding transcription factor activity, RNA polymerase II-specific"/>
    <property type="evidence" value="ECO:0007669"/>
    <property type="project" value="InterPro"/>
</dbReference>
<gene>
    <name evidence="6" type="ORF">M501DRAFT_986514</name>
</gene>
<protein>
    <recommendedName>
        <fullName evidence="5">Zn(2)-C6 fungal-type domain-containing protein</fullName>
    </recommendedName>
</protein>
<evidence type="ECO:0000256" key="2">
    <source>
        <dbReference type="ARBA" id="ARBA00022723"/>
    </source>
</evidence>
<dbReference type="OrthoDB" id="2406834at2759"/>
<dbReference type="GO" id="GO:0005634">
    <property type="term" value="C:nucleus"/>
    <property type="evidence" value="ECO:0007669"/>
    <property type="project" value="UniProtKB-SubCell"/>
</dbReference>
<dbReference type="AlphaFoldDB" id="A0A9P4VMZ0"/>
<dbReference type="Proteomes" id="UP000799429">
    <property type="component" value="Unassembled WGS sequence"/>
</dbReference>
<sequence length="622" mass="69877">MTSAESGNVVPDRMLTSPSNGVELPQRKKQKRNKPTLSCEECVERKTKCDRIRPKCVACVKRQSDCRYSEVANLIASADARANGTRRASKTKRRSTIGPTSPATRQALSVDTAASPNIKQSYRSTSASSAGSSPLLLSNVAHTKHTPSHVFGIGKEHPFANYWTCQGGLPEVIGVLPSKDQADILVTKYFDSVDPVYPMINKQSFYREYEHFWSLPTEEKYTVDAALLALHYVVYAMGLQFMSTPSPPERAQLAEFYVSAANQALRIFGYLSRTSIRSIQTMVLMCYFLMNDNHASDSWAFGGVLGRQAYAMGLHRDPDLIAPHASSWEKQQRRKVWQAVLFQDTFLTVLLKLPPNAIFSDVRVESLTDEPLIDPHCTANSSDGSPAPSNPMSISSIAPSILPNVHEHSDHDYIRSMWRLANLVQKTVCEPRSLNQPLTCSPRQKVDVISSYKSLHASFSKSLTTSDRSITERLAISSPRRARQNLFFRSNYWHCMMILQADENEAGGVQCDIREALEAARMAIGAFFELWEFLNTDAGVWWVFQHRVFEEALMAARLLAIHNTRNGMIKQEQYNRSDSLFMFAKMDVSRTLEILENVGAGAPEMQKTRTEVLRAALEEITW</sequence>
<comment type="caution">
    <text evidence="6">The sequence shown here is derived from an EMBL/GenBank/DDBJ whole genome shotgun (WGS) entry which is preliminary data.</text>
</comment>
<feature type="region of interest" description="Disordered" evidence="4">
    <location>
        <begin position="1"/>
        <end position="36"/>
    </location>
</feature>
<dbReference type="SUPFAM" id="SSF57701">
    <property type="entry name" value="Zn2/Cys6 DNA-binding domain"/>
    <property type="match status" value="1"/>
</dbReference>
<feature type="region of interest" description="Disordered" evidence="4">
    <location>
        <begin position="81"/>
        <end position="112"/>
    </location>
</feature>
<name>A0A9P4VMZ0_9PEZI</name>
<feature type="region of interest" description="Disordered" evidence="4">
    <location>
        <begin position="373"/>
        <end position="393"/>
    </location>
</feature>
<feature type="compositionally biased region" description="Polar residues" evidence="4">
    <location>
        <begin position="97"/>
        <end position="112"/>
    </location>
</feature>